<evidence type="ECO:0000256" key="4">
    <source>
        <dbReference type="ARBA" id="ARBA00023136"/>
    </source>
</evidence>
<reference evidence="6" key="1">
    <citation type="submission" date="2025-08" db="UniProtKB">
        <authorList>
            <consortium name="Ensembl"/>
        </authorList>
    </citation>
    <scope>IDENTIFICATION</scope>
</reference>
<evidence type="ECO:0000256" key="3">
    <source>
        <dbReference type="ARBA" id="ARBA00022989"/>
    </source>
</evidence>
<evidence type="ECO:0000256" key="2">
    <source>
        <dbReference type="ARBA" id="ARBA00022692"/>
    </source>
</evidence>
<dbReference type="Proteomes" id="UP000472277">
    <property type="component" value="Chromosome 30"/>
</dbReference>
<evidence type="ECO:0000313" key="6">
    <source>
        <dbReference type="Ensembl" id="ENSSTUP00000071395.1"/>
    </source>
</evidence>
<feature type="transmembrane region" description="Helical" evidence="5">
    <location>
        <begin position="187"/>
        <end position="203"/>
    </location>
</feature>
<feature type="transmembrane region" description="Helical" evidence="5">
    <location>
        <begin position="58"/>
        <end position="79"/>
    </location>
</feature>
<feature type="transmembrane region" description="Helical" evidence="5">
    <location>
        <begin position="223"/>
        <end position="239"/>
    </location>
</feature>
<dbReference type="Ensembl" id="ENSSTUT00000075784.1">
    <property type="protein sequence ID" value="ENSSTUP00000071395.1"/>
    <property type="gene ID" value="ENSSTUG00000031186.1"/>
</dbReference>
<dbReference type="InterPro" id="IPR050186">
    <property type="entry name" value="TPT_transporter"/>
</dbReference>
<dbReference type="AlphaFoldDB" id="A0A674BIV1"/>
<dbReference type="PANTHER" id="PTHR11132">
    <property type="entry name" value="SOLUTE CARRIER FAMILY 35"/>
    <property type="match status" value="1"/>
</dbReference>
<accession>A0A674BIV1</accession>
<feature type="transmembrane region" description="Helical" evidence="5">
    <location>
        <begin position="121"/>
        <end position="145"/>
    </location>
</feature>
<sequence length="272" mass="30913">MLLDKKCAFLSKTRTFLSDPKFLNIYIYLMNELHAVPCSPTHCLRGLVPTSLRLFQCFHYPLFVTLVHLTIVFCLSSLTRLAMQCWTGKPGVMVNWTEYLSKVSPVAMATALDIGLSNWSFLFITMYTMTKSSVVLFILFFSLVFKLEEPIVALFLQNPYLIVMVLLIANGLFMFTVKSTQLNMKGFIMILLASFIGGIRWTLTQVLIQKAELGLQNPIDTMYHLQPLMFMGLLPLFLFNEGEAFTMLSNLLMIVHACQSGHDIEALFVCQC</sequence>
<feature type="transmembrane region" description="Helical" evidence="5">
    <location>
        <begin position="151"/>
        <end position="175"/>
    </location>
</feature>
<evidence type="ECO:0000256" key="1">
    <source>
        <dbReference type="ARBA" id="ARBA00004141"/>
    </source>
</evidence>
<dbReference type="GO" id="GO:0016020">
    <property type="term" value="C:membrane"/>
    <property type="evidence" value="ECO:0007669"/>
    <property type="project" value="UniProtKB-SubCell"/>
</dbReference>
<organism evidence="6 7">
    <name type="scientific">Salmo trutta</name>
    <name type="common">Brown trout</name>
    <dbReference type="NCBI Taxonomy" id="8032"/>
    <lineage>
        <taxon>Eukaryota</taxon>
        <taxon>Metazoa</taxon>
        <taxon>Chordata</taxon>
        <taxon>Craniata</taxon>
        <taxon>Vertebrata</taxon>
        <taxon>Euteleostomi</taxon>
        <taxon>Actinopterygii</taxon>
        <taxon>Neopterygii</taxon>
        <taxon>Teleostei</taxon>
        <taxon>Protacanthopterygii</taxon>
        <taxon>Salmoniformes</taxon>
        <taxon>Salmonidae</taxon>
        <taxon>Salmoninae</taxon>
        <taxon>Salmo</taxon>
    </lineage>
</organism>
<keyword evidence="7" id="KW-1185">Reference proteome</keyword>
<keyword evidence="3 5" id="KW-1133">Transmembrane helix</keyword>
<keyword evidence="4 5" id="KW-0472">Membrane</keyword>
<reference evidence="6" key="2">
    <citation type="submission" date="2025-09" db="UniProtKB">
        <authorList>
            <consortium name="Ensembl"/>
        </authorList>
    </citation>
    <scope>IDENTIFICATION</scope>
</reference>
<dbReference type="InParanoid" id="A0A674BIV1"/>
<dbReference type="GeneTree" id="ENSGT00510000048078"/>
<evidence type="ECO:0000256" key="5">
    <source>
        <dbReference type="SAM" id="Phobius"/>
    </source>
</evidence>
<comment type="subcellular location">
    <subcellularLocation>
        <location evidence="1">Membrane</location>
        <topology evidence="1">Multi-pass membrane protein</topology>
    </subcellularLocation>
</comment>
<gene>
    <name evidence="6" type="primary">SLC35C2</name>
</gene>
<proteinExistence type="predicted"/>
<evidence type="ECO:0000313" key="7">
    <source>
        <dbReference type="Proteomes" id="UP000472277"/>
    </source>
</evidence>
<keyword evidence="2 5" id="KW-0812">Transmembrane</keyword>
<name>A0A674BIV1_SALTR</name>
<protein>
    <submittedName>
        <fullName evidence="6">Solute carrier family 35 member C2</fullName>
    </submittedName>
</protein>